<dbReference type="InterPro" id="IPR029063">
    <property type="entry name" value="SAM-dependent_MTases_sf"/>
</dbReference>
<reference evidence="2" key="1">
    <citation type="submission" date="2014-12" db="EMBL/GenBank/DDBJ databases">
        <title>Insight into the proteome of Arion vulgaris.</title>
        <authorList>
            <person name="Aradska J."/>
            <person name="Bulat T."/>
            <person name="Smidak R."/>
            <person name="Sarate P."/>
            <person name="Gangsoo J."/>
            <person name="Sialana F."/>
            <person name="Bilban M."/>
            <person name="Lubec G."/>
        </authorList>
    </citation>
    <scope>NUCLEOTIDE SEQUENCE</scope>
    <source>
        <tissue evidence="2">Skin</tissue>
    </source>
</reference>
<dbReference type="InterPro" id="IPR025714">
    <property type="entry name" value="Methyltranfer_dom"/>
</dbReference>
<dbReference type="AlphaFoldDB" id="A0A0B6Y0F5"/>
<proteinExistence type="predicted"/>
<name>A0A0B6Y0F5_9EUPU</name>
<feature type="non-terminal residue" evidence="2">
    <location>
        <position position="1"/>
    </location>
</feature>
<feature type="domain" description="Methyltransferase" evidence="1">
    <location>
        <begin position="36"/>
        <end position="152"/>
    </location>
</feature>
<dbReference type="Pfam" id="PF13847">
    <property type="entry name" value="Methyltransf_31"/>
    <property type="match status" value="1"/>
</dbReference>
<dbReference type="CDD" id="cd02440">
    <property type="entry name" value="AdoMet_MTases"/>
    <property type="match status" value="1"/>
</dbReference>
<protein>
    <recommendedName>
        <fullName evidence="1">Methyltransferase domain-containing protein</fullName>
    </recommendedName>
</protein>
<dbReference type="EMBL" id="HACG01002115">
    <property type="protein sequence ID" value="CEK48980.1"/>
    <property type="molecule type" value="Transcribed_RNA"/>
</dbReference>
<evidence type="ECO:0000259" key="1">
    <source>
        <dbReference type="Pfam" id="PF13847"/>
    </source>
</evidence>
<gene>
    <name evidence="2" type="primary">ORF5918</name>
</gene>
<evidence type="ECO:0000313" key="2">
    <source>
        <dbReference type="EMBL" id="CEK48980.1"/>
    </source>
</evidence>
<dbReference type="PANTHER" id="PTHR45128:SF1">
    <property type="entry name" value="S-ADENOSYLMETHIONINE-DEPENDENT METHYLTRANSFERASE RV2258C"/>
    <property type="match status" value="1"/>
</dbReference>
<dbReference type="Gene3D" id="3.40.50.150">
    <property type="entry name" value="Vaccinia Virus protein VP39"/>
    <property type="match status" value="1"/>
</dbReference>
<dbReference type="SUPFAM" id="SSF53335">
    <property type="entry name" value="S-adenosyl-L-methionine-dependent methyltransferases"/>
    <property type="match status" value="1"/>
</dbReference>
<sequence>PVTVSAISMLADAKLDTEITLMLDKVPGLKEKLELGIDVIEFGSGEAKLISQLAQQFPNSRFTGSDYSDFSVGRAQQTLADKGIKNFTVKKLDILNVPDSFKFKYDFAFVNDVIHDLPDPQGGLAGLRKVLKPESFMVMIDFGTDKDVTVNKKVPGLASAYAVSSFHCVPQAYLSENSSVLGCCWGIDTAIRYSEKAGFKVLSQHPNFGFFVVFVCQA</sequence>
<dbReference type="InterPro" id="IPR053173">
    <property type="entry name" value="SAM-binding_MTase"/>
</dbReference>
<organism evidence="2">
    <name type="scientific">Arion vulgaris</name>
    <dbReference type="NCBI Taxonomy" id="1028688"/>
    <lineage>
        <taxon>Eukaryota</taxon>
        <taxon>Metazoa</taxon>
        <taxon>Spiralia</taxon>
        <taxon>Lophotrochozoa</taxon>
        <taxon>Mollusca</taxon>
        <taxon>Gastropoda</taxon>
        <taxon>Heterobranchia</taxon>
        <taxon>Euthyneura</taxon>
        <taxon>Panpulmonata</taxon>
        <taxon>Eupulmonata</taxon>
        <taxon>Stylommatophora</taxon>
        <taxon>Helicina</taxon>
        <taxon>Arionoidea</taxon>
        <taxon>Arionidae</taxon>
        <taxon>Arion</taxon>
    </lineage>
</organism>
<accession>A0A0B6Y0F5</accession>
<feature type="non-terminal residue" evidence="2">
    <location>
        <position position="218"/>
    </location>
</feature>
<dbReference type="PANTHER" id="PTHR45128">
    <property type="entry name" value="METHYLTRANSFERASE TYPE 11"/>
    <property type="match status" value="1"/>
</dbReference>